<protein>
    <submittedName>
        <fullName evidence="2">Uncharacterized protein</fullName>
    </submittedName>
</protein>
<proteinExistence type="predicted"/>
<feature type="compositionally biased region" description="Polar residues" evidence="1">
    <location>
        <begin position="1"/>
        <end position="13"/>
    </location>
</feature>
<evidence type="ECO:0000313" key="3">
    <source>
        <dbReference type="Proteomes" id="UP001500443"/>
    </source>
</evidence>
<gene>
    <name evidence="2" type="ORF">GCM10009802_30070</name>
</gene>
<reference evidence="2 3" key="1">
    <citation type="journal article" date="2019" name="Int. J. Syst. Evol. Microbiol.">
        <title>The Global Catalogue of Microorganisms (GCM) 10K type strain sequencing project: providing services to taxonomists for standard genome sequencing and annotation.</title>
        <authorList>
            <consortium name="The Broad Institute Genomics Platform"/>
            <consortium name="The Broad Institute Genome Sequencing Center for Infectious Disease"/>
            <person name="Wu L."/>
            <person name="Ma J."/>
        </authorList>
    </citation>
    <scope>NUCLEOTIDE SEQUENCE [LARGE SCALE GENOMIC DNA]</scope>
    <source>
        <strain evidence="2 3">JCM 15481</strain>
    </source>
</reference>
<dbReference type="EMBL" id="BAAAPF010000084">
    <property type="protein sequence ID" value="GAA2124868.1"/>
    <property type="molecule type" value="Genomic_DNA"/>
</dbReference>
<evidence type="ECO:0000313" key="2">
    <source>
        <dbReference type="EMBL" id="GAA2124868.1"/>
    </source>
</evidence>
<organism evidence="2 3">
    <name type="scientific">Streptomyces synnematoformans</name>
    <dbReference type="NCBI Taxonomy" id="415721"/>
    <lineage>
        <taxon>Bacteria</taxon>
        <taxon>Bacillati</taxon>
        <taxon>Actinomycetota</taxon>
        <taxon>Actinomycetes</taxon>
        <taxon>Kitasatosporales</taxon>
        <taxon>Streptomycetaceae</taxon>
        <taxon>Streptomyces</taxon>
    </lineage>
</organism>
<accession>A0ABN2YB93</accession>
<name>A0ABN2YB93_9ACTN</name>
<sequence length="94" mass="9561">MTNVEGGANSSRFALQVSGGGTQQEIEMPEESYRLALFASGDGGQVVETAPLRTRANAHPGDHVRAHGPVVSLPSASAAMARSTAGSPPGGAMW</sequence>
<feature type="region of interest" description="Disordered" evidence="1">
    <location>
        <begin position="1"/>
        <end position="24"/>
    </location>
</feature>
<keyword evidence="3" id="KW-1185">Reference proteome</keyword>
<comment type="caution">
    <text evidence="2">The sequence shown here is derived from an EMBL/GenBank/DDBJ whole genome shotgun (WGS) entry which is preliminary data.</text>
</comment>
<evidence type="ECO:0000256" key="1">
    <source>
        <dbReference type="SAM" id="MobiDB-lite"/>
    </source>
</evidence>
<dbReference type="Proteomes" id="UP001500443">
    <property type="component" value="Unassembled WGS sequence"/>
</dbReference>